<feature type="binding site" evidence="11">
    <location>
        <position position="311"/>
    </location>
    <ligand>
        <name>ADP</name>
        <dbReference type="ChEBI" id="CHEBI:456216"/>
    </ligand>
</feature>
<feature type="binding site" evidence="11">
    <location>
        <position position="84"/>
    </location>
    <ligand>
        <name>glycerol</name>
        <dbReference type="ChEBI" id="CHEBI:17754"/>
    </ligand>
</feature>
<comment type="activity regulation">
    <text evidence="11">Activated by phosphorylation and inhibited by fructose 1,6-bisphosphate (FBP).</text>
</comment>
<feature type="binding site" evidence="11">
    <location>
        <position position="412"/>
    </location>
    <ligand>
        <name>ADP</name>
        <dbReference type="ChEBI" id="CHEBI:456216"/>
    </ligand>
</feature>
<comment type="subunit">
    <text evidence="10 11">Homotetramer and homodimer (in equilibrium).</text>
</comment>
<feature type="binding site" evidence="11">
    <location>
        <position position="13"/>
    </location>
    <ligand>
        <name>ATP</name>
        <dbReference type="ChEBI" id="CHEBI:30616"/>
    </ligand>
</feature>
<evidence type="ECO:0000259" key="14">
    <source>
        <dbReference type="Pfam" id="PF02782"/>
    </source>
</evidence>
<evidence type="ECO:0000256" key="5">
    <source>
        <dbReference type="ARBA" id="ARBA00022777"/>
    </source>
</evidence>
<comment type="function">
    <text evidence="9 11">Key enzyme in the regulation of glycerol uptake and metabolism. Catalyzes the phosphorylation of glycerol to yield sn-glycerol 3-phosphate.</text>
</comment>
<evidence type="ECO:0000256" key="6">
    <source>
        <dbReference type="ARBA" id="ARBA00022798"/>
    </source>
</evidence>
<dbReference type="PROSITE" id="PS00933">
    <property type="entry name" value="FGGY_KINASES_1"/>
    <property type="match status" value="1"/>
</dbReference>
<dbReference type="GO" id="GO:0019563">
    <property type="term" value="P:glycerol catabolic process"/>
    <property type="evidence" value="ECO:0007669"/>
    <property type="project" value="UniProtKB-UniRule"/>
</dbReference>
<feature type="binding site" evidence="11">
    <location>
        <position position="13"/>
    </location>
    <ligand>
        <name>sn-glycerol 3-phosphate</name>
        <dbReference type="ChEBI" id="CHEBI:57597"/>
    </ligand>
</feature>
<feature type="binding site" evidence="11">
    <location>
        <position position="311"/>
    </location>
    <ligand>
        <name>ATP</name>
        <dbReference type="ChEBI" id="CHEBI:30616"/>
    </ligand>
</feature>
<evidence type="ECO:0000256" key="11">
    <source>
        <dbReference type="HAMAP-Rule" id="MF_00186"/>
    </source>
</evidence>
<keyword evidence="6 11" id="KW-0319">Glycerol metabolism</keyword>
<dbReference type="InterPro" id="IPR018484">
    <property type="entry name" value="FGGY_N"/>
</dbReference>
<dbReference type="Proteomes" id="UP000199263">
    <property type="component" value="Unassembled WGS sequence"/>
</dbReference>
<keyword evidence="16" id="KW-1185">Reference proteome</keyword>
<dbReference type="FunFam" id="3.30.420.40:FF:000008">
    <property type="entry name" value="Glycerol kinase"/>
    <property type="match status" value="1"/>
</dbReference>
<dbReference type="FunFam" id="3.30.420.40:FF:000007">
    <property type="entry name" value="Glycerol kinase"/>
    <property type="match status" value="1"/>
</dbReference>
<comment type="similarity">
    <text evidence="2 11 12">Belongs to the FGGY kinase family.</text>
</comment>
<keyword evidence="5 11" id="KW-0418">Kinase</keyword>
<dbReference type="NCBIfam" id="NF000756">
    <property type="entry name" value="PRK00047.1"/>
    <property type="match status" value="1"/>
</dbReference>
<comment type="catalytic activity">
    <reaction evidence="8 11">
        <text>glycerol + ATP = sn-glycerol 3-phosphate + ADP + H(+)</text>
        <dbReference type="Rhea" id="RHEA:21644"/>
        <dbReference type="ChEBI" id="CHEBI:15378"/>
        <dbReference type="ChEBI" id="CHEBI:17754"/>
        <dbReference type="ChEBI" id="CHEBI:30616"/>
        <dbReference type="ChEBI" id="CHEBI:57597"/>
        <dbReference type="ChEBI" id="CHEBI:456216"/>
        <dbReference type="EC" id="2.7.1.30"/>
    </reaction>
</comment>
<keyword evidence="3 11" id="KW-0808">Transferase</keyword>
<comment type="pathway">
    <text evidence="1 11">Polyol metabolism; glycerol degradation via glycerol kinase pathway; sn-glycerol 3-phosphate from glycerol: step 1/1.</text>
</comment>
<dbReference type="RefSeq" id="WP_090094085.1">
    <property type="nucleotide sequence ID" value="NZ_FOMG01000035.1"/>
</dbReference>
<sequence length="500" mass="55348">MEKKYILALDQGTTSSRAIIFDKEQNIVGVSQKEFTQIYPKEGWVEHNPLEIWSSEYGVLQEVIAKTNITADEIAAIGITNQRETTIVWDKNTGEPVYNAIVWQCRRTAAIVEELKKDEEFSTYVKENTGLLLDAYFSGTKIKWILDNVEGARERAEKGDLLFGTVDTWLVWKLTNGKVHVTDYTNASRTLLYNIKELKWDERIINKLGIPMSMLPEVKNSSEVYGHTNLGGVGGVRVPIAGMAGDQQCALFGQTCFEKGSAKNTYGTGCFLLMNTGNEMVLSKNGLVTTIAVGIDDKIEYALEGSVFVGGAVIQWVRDELQFIHDAADSEYFAKKVEDNGGVYVVPAFVGLGAPYWDMYARGAIFGLTRGANRNHIIRAALEAIAYQTNDLLSAMAEDAGCKLASLRVDGGASRNNLLMQFQSDISNTQVLRPIITETTALGAAYLAGLAVKFWESKEEISKTWAISQSYSPTFESAKREKLCAGWKNAVERVKGWAQN</sequence>
<dbReference type="HAMAP" id="MF_00186">
    <property type="entry name" value="Glycerol_kin"/>
    <property type="match status" value="1"/>
</dbReference>
<dbReference type="PANTHER" id="PTHR10196:SF69">
    <property type="entry name" value="GLYCEROL KINASE"/>
    <property type="match status" value="1"/>
</dbReference>
<feature type="binding site" evidence="11">
    <location>
        <position position="84"/>
    </location>
    <ligand>
        <name>sn-glycerol 3-phosphate</name>
        <dbReference type="ChEBI" id="CHEBI:57597"/>
    </ligand>
</feature>
<dbReference type="STRING" id="119641.SAMN05421842_1352"/>
<dbReference type="GO" id="GO:0005524">
    <property type="term" value="F:ATP binding"/>
    <property type="evidence" value="ECO:0007669"/>
    <property type="project" value="UniProtKB-UniRule"/>
</dbReference>
<dbReference type="GO" id="GO:0004370">
    <property type="term" value="F:glycerol kinase activity"/>
    <property type="evidence" value="ECO:0007669"/>
    <property type="project" value="UniProtKB-UniRule"/>
</dbReference>
<evidence type="ECO:0000256" key="12">
    <source>
        <dbReference type="RuleBase" id="RU003733"/>
    </source>
</evidence>
<evidence type="ECO:0000259" key="13">
    <source>
        <dbReference type="Pfam" id="PF00370"/>
    </source>
</evidence>
<dbReference type="PROSITE" id="PS00445">
    <property type="entry name" value="FGGY_KINASES_2"/>
    <property type="match status" value="1"/>
</dbReference>
<dbReference type="UniPathway" id="UPA00618">
    <property type="reaction ID" value="UER00672"/>
</dbReference>
<evidence type="ECO:0000256" key="10">
    <source>
        <dbReference type="ARBA" id="ARBA00063665"/>
    </source>
</evidence>
<dbReference type="Pfam" id="PF02782">
    <property type="entry name" value="FGGY_C"/>
    <property type="match status" value="1"/>
</dbReference>
<dbReference type="EC" id="2.7.1.30" evidence="11"/>
<feature type="binding site" evidence="11">
    <location>
        <position position="246"/>
    </location>
    <ligand>
        <name>sn-glycerol 3-phosphate</name>
        <dbReference type="ChEBI" id="CHEBI:57597"/>
    </ligand>
</feature>
<dbReference type="InterPro" id="IPR005999">
    <property type="entry name" value="Glycerol_kin"/>
</dbReference>
<dbReference type="OrthoDB" id="9805576at2"/>
<feature type="binding site" evidence="11">
    <location>
        <position position="13"/>
    </location>
    <ligand>
        <name>ADP</name>
        <dbReference type="ChEBI" id="CHEBI:456216"/>
    </ligand>
</feature>
<dbReference type="GO" id="GO:0005829">
    <property type="term" value="C:cytosol"/>
    <property type="evidence" value="ECO:0007669"/>
    <property type="project" value="TreeGrafter"/>
</dbReference>
<proteinExistence type="inferred from homology"/>
<evidence type="ECO:0000313" key="16">
    <source>
        <dbReference type="Proteomes" id="UP000199263"/>
    </source>
</evidence>
<reference evidence="15 16" key="1">
    <citation type="submission" date="2016-10" db="EMBL/GenBank/DDBJ databases">
        <authorList>
            <person name="de Groot N.N."/>
        </authorList>
    </citation>
    <scope>NUCLEOTIDE SEQUENCE [LARGE SCALE GENOMIC DNA]</scope>
    <source>
        <strain evidence="15 16">DSM 12992</strain>
    </source>
</reference>
<feature type="domain" description="Carbohydrate kinase FGGY N-terminal" evidence="13">
    <location>
        <begin position="5"/>
        <end position="253"/>
    </location>
</feature>
<dbReference type="GO" id="GO:0006072">
    <property type="term" value="P:glycerol-3-phosphate metabolic process"/>
    <property type="evidence" value="ECO:0007669"/>
    <property type="project" value="InterPro"/>
</dbReference>
<feature type="binding site" evidence="11">
    <location>
        <position position="15"/>
    </location>
    <ligand>
        <name>ATP</name>
        <dbReference type="ChEBI" id="CHEBI:30616"/>
    </ligand>
</feature>
<feature type="domain" description="Carbohydrate kinase FGGY C-terminal" evidence="14">
    <location>
        <begin position="263"/>
        <end position="451"/>
    </location>
</feature>
<name>A0A1I1RK74_9CLOT</name>
<evidence type="ECO:0000256" key="3">
    <source>
        <dbReference type="ARBA" id="ARBA00022679"/>
    </source>
</evidence>
<keyword evidence="7 11" id="KW-0067">ATP-binding</keyword>
<dbReference type="InterPro" id="IPR000577">
    <property type="entry name" value="Carb_kinase_FGGY"/>
</dbReference>
<dbReference type="EMBL" id="FOMG01000035">
    <property type="protein sequence ID" value="SFD34745.1"/>
    <property type="molecule type" value="Genomic_DNA"/>
</dbReference>
<feature type="binding site" evidence="11">
    <location>
        <position position="17"/>
    </location>
    <ligand>
        <name>ADP</name>
        <dbReference type="ChEBI" id="CHEBI:456216"/>
    </ligand>
</feature>
<gene>
    <name evidence="11" type="primary">glpK</name>
    <name evidence="15" type="ORF">SAMN05421842_1352</name>
</gene>
<feature type="binding site" evidence="11">
    <location>
        <position position="268"/>
    </location>
    <ligand>
        <name>ATP</name>
        <dbReference type="ChEBI" id="CHEBI:30616"/>
    </ligand>
</feature>
<evidence type="ECO:0000256" key="7">
    <source>
        <dbReference type="ARBA" id="ARBA00022840"/>
    </source>
</evidence>
<feature type="binding site" evidence="11">
    <location>
        <position position="412"/>
    </location>
    <ligand>
        <name>ATP</name>
        <dbReference type="ChEBI" id="CHEBI:30616"/>
    </ligand>
</feature>
<accession>A0A1I1RK74</accession>
<evidence type="ECO:0000256" key="9">
    <source>
        <dbReference type="ARBA" id="ARBA00054633"/>
    </source>
</evidence>
<feature type="binding site" evidence="11">
    <location>
        <position position="268"/>
    </location>
    <ligand>
        <name>ADP</name>
        <dbReference type="ChEBI" id="CHEBI:456216"/>
    </ligand>
</feature>
<dbReference type="PANTHER" id="PTHR10196">
    <property type="entry name" value="SUGAR KINASE"/>
    <property type="match status" value="1"/>
</dbReference>
<feature type="binding site" evidence="11">
    <location>
        <position position="416"/>
    </location>
    <ligand>
        <name>ADP</name>
        <dbReference type="ChEBI" id="CHEBI:456216"/>
    </ligand>
</feature>
<evidence type="ECO:0000256" key="4">
    <source>
        <dbReference type="ARBA" id="ARBA00022741"/>
    </source>
</evidence>
<feature type="binding site" evidence="11">
    <location>
        <position position="83"/>
    </location>
    <ligand>
        <name>sn-glycerol 3-phosphate</name>
        <dbReference type="ChEBI" id="CHEBI:57597"/>
    </ligand>
</feature>
<dbReference type="NCBIfam" id="TIGR01311">
    <property type="entry name" value="glycerol_kin"/>
    <property type="match status" value="1"/>
</dbReference>
<organism evidence="15 16">
    <name type="scientific">Clostridium uliginosum</name>
    <dbReference type="NCBI Taxonomy" id="119641"/>
    <lineage>
        <taxon>Bacteria</taxon>
        <taxon>Bacillati</taxon>
        <taxon>Bacillota</taxon>
        <taxon>Clostridia</taxon>
        <taxon>Eubacteriales</taxon>
        <taxon>Clostridiaceae</taxon>
        <taxon>Clostridium</taxon>
    </lineage>
</organism>
<dbReference type="InterPro" id="IPR018485">
    <property type="entry name" value="FGGY_C"/>
</dbReference>
<evidence type="ECO:0000313" key="15">
    <source>
        <dbReference type="EMBL" id="SFD34745.1"/>
    </source>
</evidence>
<feature type="binding site" evidence="11">
    <location>
        <position position="247"/>
    </location>
    <ligand>
        <name>glycerol</name>
        <dbReference type="ChEBI" id="CHEBI:17754"/>
    </ligand>
</feature>
<feature type="binding site" evidence="11">
    <location>
        <position position="83"/>
    </location>
    <ligand>
        <name>glycerol</name>
        <dbReference type="ChEBI" id="CHEBI:17754"/>
    </ligand>
</feature>
<feature type="binding site" evidence="11">
    <location>
        <position position="315"/>
    </location>
    <ligand>
        <name>ATP</name>
        <dbReference type="ChEBI" id="CHEBI:30616"/>
    </ligand>
</feature>
<dbReference type="InterPro" id="IPR018483">
    <property type="entry name" value="Carb_kinase_FGGY_CS"/>
</dbReference>
<protein>
    <recommendedName>
        <fullName evidence="11">Glycerol kinase</fullName>
        <ecNumber evidence="11">2.7.1.30</ecNumber>
    </recommendedName>
    <alternativeName>
        <fullName evidence="11">ATP:glycerol 3-phosphotransferase</fullName>
    </alternativeName>
    <alternativeName>
        <fullName evidence="11">Glycerokinase</fullName>
        <shortName evidence="11">GK</shortName>
    </alternativeName>
</protein>
<evidence type="ECO:0000256" key="1">
    <source>
        <dbReference type="ARBA" id="ARBA00005190"/>
    </source>
</evidence>
<dbReference type="AlphaFoldDB" id="A0A1I1RK74"/>
<dbReference type="CDD" id="cd07786">
    <property type="entry name" value="FGGY_EcGK_like"/>
    <property type="match status" value="1"/>
</dbReference>
<feature type="binding site" evidence="11">
    <location>
        <position position="136"/>
    </location>
    <ligand>
        <name>glycerol</name>
        <dbReference type="ChEBI" id="CHEBI:17754"/>
    </ligand>
</feature>
<dbReference type="PIRSF" id="PIRSF000538">
    <property type="entry name" value="GlpK"/>
    <property type="match status" value="1"/>
</dbReference>
<dbReference type="Pfam" id="PF00370">
    <property type="entry name" value="FGGY_N"/>
    <property type="match status" value="1"/>
</dbReference>
<dbReference type="SUPFAM" id="SSF53067">
    <property type="entry name" value="Actin-like ATPase domain"/>
    <property type="match status" value="2"/>
</dbReference>
<evidence type="ECO:0000256" key="2">
    <source>
        <dbReference type="ARBA" id="ARBA00009156"/>
    </source>
</evidence>
<feature type="binding site" evidence="11">
    <location>
        <position position="14"/>
    </location>
    <ligand>
        <name>ATP</name>
        <dbReference type="ChEBI" id="CHEBI:30616"/>
    </ligand>
</feature>
<evidence type="ECO:0000256" key="8">
    <source>
        <dbReference type="ARBA" id="ARBA00052101"/>
    </source>
</evidence>
<feature type="binding site" evidence="11">
    <location>
        <position position="136"/>
    </location>
    <ligand>
        <name>sn-glycerol 3-phosphate</name>
        <dbReference type="ChEBI" id="CHEBI:57597"/>
    </ligand>
</feature>
<dbReference type="InterPro" id="IPR043129">
    <property type="entry name" value="ATPase_NBD"/>
</dbReference>
<keyword evidence="4 11" id="KW-0547">Nucleotide-binding</keyword>
<feature type="binding site" evidence="11">
    <location>
        <position position="246"/>
    </location>
    <ligand>
        <name>glycerol</name>
        <dbReference type="ChEBI" id="CHEBI:17754"/>
    </ligand>
</feature>
<dbReference type="Gene3D" id="3.30.420.40">
    <property type="match status" value="2"/>
</dbReference>